<sequence length="72" mass="8324">MYEEDQFVSDVYAIKKRSNNDSRPLSKVSTTEEDDLRWVEENIPSAMAEPALPILDSDEEIINTKFEVSKMQ</sequence>
<dbReference type="EnsemblMetazoa" id="MESCA010916-RA">
    <property type="protein sequence ID" value="MESCA010916-PA"/>
    <property type="gene ID" value="MESCA010916"/>
</dbReference>
<dbReference type="AlphaFoldDB" id="T1H3S9"/>
<evidence type="ECO:0000313" key="2">
    <source>
        <dbReference type="Proteomes" id="UP000015102"/>
    </source>
</evidence>
<dbReference type="EMBL" id="CAQQ02140954">
    <property type="status" value="NOT_ANNOTATED_CDS"/>
    <property type="molecule type" value="Genomic_DNA"/>
</dbReference>
<accession>T1H3S9</accession>
<name>T1H3S9_MEGSC</name>
<dbReference type="Proteomes" id="UP000015102">
    <property type="component" value="Unassembled WGS sequence"/>
</dbReference>
<evidence type="ECO:0000313" key="1">
    <source>
        <dbReference type="EnsemblMetazoa" id="MESCA010916-PA"/>
    </source>
</evidence>
<keyword evidence="2" id="KW-1185">Reference proteome</keyword>
<organism evidence="1 2">
    <name type="scientific">Megaselia scalaris</name>
    <name type="common">Humpbacked fly</name>
    <name type="synonym">Phora scalaris</name>
    <dbReference type="NCBI Taxonomy" id="36166"/>
    <lineage>
        <taxon>Eukaryota</taxon>
        <taxon>Metazoa</taxon>
        <taxon>Ecdysozoa</taxon>
        <taxon>Arthropoda</taxon>
        <taxon>Hexapoda</taxon>
        <taxon>Insecta</taxon>
        <taxon>Pterygota</taxon>
        <taxon>Neoptera</taxon>
        <taxon>Endopterygota</taxon>
        <taxon>Diptera</taxon>
        <taxon>Brachycera</taxon>
        <taxon>Muscomorpha</taxon>
        <taxon>Platypezoidea</taxon>
        <taxon>Phoridae</taxon>
        <taxon>Megaseliini</taxon>
        <taxon>Megaselia</taxon>
    </lineage>
</organism>
<dbReference type="STRING" id="36166.T1H3S9"/>
<proteinExistence type="predicted"/>
<reference evidence="1" key="2">
    <citation type="submission" date="2015-06" db="UniProtKB">
        <authorList>
            <consortium name="EnsemblMetazoa"/>
        </authorList>
    </citation>
    <scope>IDENTIFICATION</scope>
</reference>
<protein>
    <submittedName>
        <fullName evidence="1">Uncharacterized protein</fullName>
    </submittedName>
</protein>
<dbReference type="HOGENOM" id="CLU_2725095_0_0_1"/>
<reference evidence="2" key="1">
    <citation type="submission" date="2013-02" db="EMBL/GenBank/DDBJ databases">
        <authorList>
            <person name="Hughes D."/>
        </authorList>
    </citation>
    <scope>NUCLEOTIDE SEQUENCE</scope>
    <source>
        <strain>Durham</strain>
        <strain evidence="2">NC isolate 2 -- Noor lab</strain>
    </source>
</reference>